<protein>
    <recommendedName>
        <fullName evidence="4">Chromo domain-containing protein</fullName>
    </recommendedName>
</protein>
<dbReference type="EMBL" id="MU866747">
    <property type="protein sequence ID" value="KAK4170820.1"/>
    <property type="molecule type" value="Genomic_DNA"/>
</dbReference>
<dbReference type="AlphaFoldDB" id="A0AAN6VW87"/>
<dbReference type="GO" id="GO:0005634">
    <property type="term" value="C:nucleus"/>
    <property type="evidence" value="ECO:0007669"/>
    <property type="project" value="UniProtKB-SubCell"/>
</dbReference>
<feature type="non-terminal residue" evidence="5">
    <location>
        <position position="105"/>
    </location>
</feature>
<dbReference type="PROSITE" id="PS50013">
    <property type="entry name" value="CHROMO_2"/>
    <property type="match status" value="1"/>
</dbReference>
<sequence length="105" mass="12279">YEVEKLIAKGRIRKRVWYKVKWAGYPESDNSWVKNENVGLGAVAQFRSKPVQELFEFEKLVARRKTKGYIEYEAKWQGQPATENIWVEKGDLSRKLVDAFDAKLA</sequence>
<dbReference type="Pfam" id="PF00385">
    <property type="entry name" value="Chromo"/>
    <property type="match status" value="2"/>
</dbReference>
<comment type="subunit">
    <text evidence="2">Component of the NuA4 histone acetyltransferase complex.</text>
</comment>
<dbReference type="InterPro" id="IPR000953">
    <property type="entry name" value="Chromo/chromo_shadow_dom"/>
</dbReference>
<comment type="caution">
    <text evidence="5">The sequence shown here is derived from an EMBL/GenBank/DDBJ whole genome shotgun (WGS) entry which is preliminary data.</text>
</comment>
<dbReference type="InterPro" id="IPR023780">
    <property type="entry name" value="Chromo_domain"/>
</dbReference>
<keyword evidence="3" id="KW-0539">Nucleus</keyword>
<feature type="domain" description="Chromo" evidence="4">
    <location>
        <begin position="1"/>
        <end position="67"/>
    </location>
</feature>
<evidence type="ECO:0000313" key="5">
    <source>
        <dbReference type="EMBL" id="KAK4170820.1"/>
    </source>
</evidence>
<reference evidence="5" key="1">
    <citation type="journal article" date="2023" name="Mol. Phylogenet. Evol.">
        <title>Genome-scale phylogeny and comparative genomics of the fungal order Sordariales.</title>
        <authorList>
            <person name="Hensen N."/>
            <person name="Bonometti L."/>
            <person name="Westerberg I."/>
            <person name="Brannstrom I.O."/>
            <person name="Guillou S."/>
            <person name="Cros-Aarteil S."/>
            <person name="Calhoun S."/>
            <person name="Haridas S."/>
            <person name="Kuo A."/>
            <person name="Mondo S."/>
            <person name="Pangilinan J."/>
            <person name="Riley R."/>
            <person name="LaButti K."/>
            <person name="Andreopoulos B."/>
            <person name="Lipzen A."/>
            <person name="Chen C."/>
            <person name="Yan M."/>
            <person name="Daum C."/>
            <person name="Ng V."/>
            <person name="Clum A."/>
            <person name="Steindorff A."/>
            <person name="Ohm R.A."/>
            <person name="Martin F."/>
            <person name="Silar P."/>
            <person name="Natvig D.O."/>
            <person name="Lalanne C."/>
            <person name="Gautier V."/>
            <person name="Ament-Velasquez S.L."/>
            <person name="Kruys A."/>
            <person name="Hutchinson M.I."/>
            <person name="Powell A.J."/>
            <person name="Barry K."/>
            <person name="Miller A.N."/>
            <person name="Grigoriev I.V."/>
            <person name="Debuchy R."/>
            <person name="Gladieux P."/>
            <person name="Hiltunen Thoren M."/>
            <person name="Johannesson H."/>
        </authorList>
    </citation>
    <scope>NUCLEOTIDE SEQUENCE</scope>
    <source>
        <strain evidence="5">CBS 892.96</strain>
    </source>
</reference>
<organism evidence="5 6">
    <name type="scientific">Triangularia setosa</name>
    <dbReference type="NCBI Taxonomy" id="2587417"/>
    <lineage>
        <taxon>Eukaryota</taxon>
        <taxon>Fungi</taxon>
        <taxon>Dikarya</taxon>
        <taxon>Ascomycota</taxon>
        <taxon>Pezizomycotina</taxon>
        <taxon>Sordariomycetes</taxon>
        <taxon>Sordariomycetidae</taxon>
        <taxon>Sordariales</taxon>
        <taxon>Podosporaceae</taxon>
        <taxon>Triangularia</taxon>
    </lineage>
</organism>
<dbReference type="InterPro" id="IPR016197">
    <property type="entry name" value="Chromo-like_dom_sf"/>
</dbReference>
<gene>
    <name evidence="5" type="ORF">QBC36DRAFT_369699</name>
</gene>
<accession>A0AAN6VW87</accession>
<reference evidence="5" key="2">
    <citation type="submission" date="2023-05" db="EMBL/GenBank/DDBJ databases">
        <authorList>
            <consortium name="Lawrence Berkeley National Laboratory"/>
            <person name="Steindorff A."/>
            <person name="Hensen N."/>
            <person name="Bonometti L."/>
            <person name="Westerberg I."/>
            <person name="Brannstrom I.O."/>
            <person name="Guillou S."/>
            <person name="Cros-Aarteil S."/>
            <person name="Calhoun S."/>
            <person name="Haridas S."/>
            <person name="Kuo A."/>
            <person name="Mondo S."/>
            <person name="Pangilinan J."/>
            <person name="Riley R."/>
            <person name="Labutti K."/>
            <person name="Andreopoulos B."/>
            <person name="Lipzen A."/>
            <person name="Chen C."/>
            <person name="Yanf M."/>
            <person name="Daum C."/>
            <person name="Ng V."/>
            <person name="Clum A."/>
            <person name="Ohm R."/>
            <person name="Martin F."/>
            <person name="Silar P."/>
            <person name="Natvig D."/>
            <person name="Lalanne C."/>
            <person name="Gautier V."/>
            <person name="Ament-Velasquez S.L."/>
            <person name="Kruys A."/>
            <person name="Hutchinson M.I."/>
            <person name="Powell A.J."/>
            <person name="Barry K."/>
            <person name="Miller A.N."/>
            <person name="Grigoriev I.V."/>
            <person name="Debuchy R."/>
            <person name="Gladieux P."/>
            <person name="Thoren M.H."/>
            <person name="Johannesson H."/>
        </authorList>
    </citation>
    <scope>NUCLEOTIDE SEQUENCE</scope>
    <source>
        <strain evidence="5">CBS 892.96</strain>
    </source>
</reference>
<feature type="non-terminal residue" evidence="5">
    <location>
        <position position="1"/>
    </location>
</feature>
<evidence type="ECO:0000256" key="2">
    <source>
        <dbReference type="ARBA" id="ARBA00011353"/>
    </source>
</evidence>
<evidence type="ECO:0000256" key="1">
    <source>
        <dbReference type="ARBA" id="ARBA00004123"/>
    </source>
</evidence>
<dbReference type="CDD" id="cd00024">
    <property type="entry name" value="CD_CSD"/>
    <property type="match status" value="1"/>
</dbReference>
<evidence type="ECO:0000313" key="6">
    <source>
        <dbReference type="Proteomes" id="UP001302321"/>
    </source>
</evidence>
<proteinExistence type="predicted"/>
<evidence type="ECO:0000256" key="3">
    <source>
        <dbReference type="ARBA" id="ARBA00023242"/>
    </source>
</evidence>
<dbReference type="SUPFAM" id="SSF54160">
    <property type="entry name" value="Chromo domain-like"/>
    <property type="match status" value="2"/>
</dbReference>
<dbReference type="InterPro" id="IPR051219">
    <property type="entry name" value="Heterochromatin_chromo-domain"/>
</dbReference>
<comment type="subcellular location">
    <subcellularLocation>
        <location evidence="1">Nucleus</location>
    </subcellularLocation>
</comment>
<name>A0AAN6VW87_9PEZI</name>
<evidence type="ECO:0000259" key="4">
    <source>
        <dbReference type="PROSITE" id="PS50013"/>
    </source>
</evidence>
<dbReference type="SMART" id="SM00298">
    <property type="entry name" value="CHROMO"/>
    <property type="match status" value="2"/>
</dbReference>
<dbReference type="Gene3D" id="2.40.50.40">
    <property type="match status" value="2"/>
</dbReference>
<dbReference type="GO" id="GO:0006338">
    <property type="term" value="P:chromatin remodeling"/>
    <property type="evidence" value="ECO:0007669"/>
    <property type="project" value="UniProtKB-ARBA"/>
</dbReference>
<dbReference type="PANTHER" id="PTHR22812">
    <property type="entry name" value="CHROMOBOX PROTEIN"/>
    <property type="match status" value="1"/>
</dbReference>
<dbReference type="Proteomes" id="UP001302321">
    <property type="component" value="Unassembled WGS sequence"/>
</dbReference>
<keyword evidence="6" id="KW-1185">Reference proteome</keyword>